<gene>
    <name evidence="2" type="ORF">GCM10009755_25690</name>
</gene>
<feature type="compositionally biased region" description="Pro residues" evidence="1">
    <location>
        <begin position="370"/>
        <end position="387"/>
    </location>
</feature>
<feature type="compositionally biased region" description="Pro residues" evidence="1">
    <location>
        <begin position="301"/>
        <end position="323"/>
    </location>
</feature>
<accession>A0ABP5F2T5</accession>
<evidence type="ECO:0000256" key="1">
    <source>
        <dbReference type="SAM" id="MobiDB-lite"/>
    </source>
</evidence>
<reference evidence="3" key="1">
    <citation type="journal article" date="2019" name="Int. J. Syst. Evol. Microbiol.">
        <title>The Global Catalogue of Microorganisms (GCM) 10K type strain sequencing project: providing services to taxonomists for standard genome sequencing and annotation.</title>
        <authorList>
            <consortium name="The Broad Institute Genomics Platform"/>
            <consortium name="The Broad Institute Genome Sequencing Center for Infectious Disease"/>
            <person name="Wu L."/>
            <person name="Ma J."/>
        </authorList>
    </citation>
    <scope>NUCLEOTIDE SEQUENCE [LARGE SCALE GENOMIC DNA]</scope>
    <source>
        <strain evidence="3">JCM 14546</strain>
    </source>
</reference>
<dbReference type="EMBL" id="BAAANO010000027">
    <property type="protein sequence ID" value="GAA2012941.1"/>
    <property type="molecule type" value="Genomic_DNA"/>
</dbReference>
<dbReference type="SUPFAM" id="SSF52540">
    <property type="entry name" value="P-loop containing nucleoside triphosphate hydrolases"/>
    <property type="match status" value="1"/>
</dbReference>
<sequence>MTFIAFASAKGSPGVTTLSLLTAALWPRTSILADADVTGGDIAYQMIGESGQPLNTDRGLMSLLPIARKSLDAAVVPQHAQTLLGGIDLLAGLPEPEQAQAVEKLWPTIGRAFATLTSHDVLADLGSLRMSSPHLQLAREAEALVFVMRPRSTQVMHMRSRLQKLRDAMPGATPRFGIVVVAPQSDRRNAEAAVASLGEDVLRFTDYLGHVAFDPKGASMFEGQVLNRPERTVLVRSAVPVIENIAALAGITLDAGQVAAALGGKPAKPLPGAPKPSRKQRRGSSAPEAPAGTPGHSTPGPGAPAPAGYPAPQQPPASAPGTPPQSDSRPGTPRSGMPEGRVASAAPEPTVEIPRRPVGSPGRGAAPQPGTEPAPTEPPQPPAPPADRPMTRRERRGR</sequence>
<dbReference type="Proteomes" id="UP001500755">
    <property type="component" value="Unassembled WGS sequence"/>
</dbReference>
<dbReference type="RefSeq" id="WP_344310295.1">
    <property type="nucleotide sequence ID" value="NZ_BAAANO010000027.1"/>
</dbReference>
<feature type="compositionally biased region" description="Low complexity" evidence="1">
    <location>
        <begin position="289"/>
        <end position="300"/>
    </location>
</feature>
<dbReference type="InterPro" id="IPR027417">
    <property type="entry name" value="P-loop_NTPase"/>
</dbReference>
<keyword evidence="3" id="KW-1185">Reference proteome</keyword>
<protein>
    <recommendedName>
        <fullName evidence="4">MinD-like ATPase involved in chromosome partitioning or flagellar assembly</fullName>
    </recommendedName>
</protein>
<evidence type="ECO:0000313" key="3">
    <source>
        <dbReference type="Proteomes" id="UP001500755"/>
    </source>
</evidence>
<evidence type="ECO:0000313" key="2">
    <source>
        <dbReference type="EMBL" id="GAA2012941.1"/>
    </source>
</evidence>
<feature type="region of interest" description="Disordered" evidence="1">
    <location>
        <begin position="264"/>
        <end position="398"/>
    </location>
</feature>
<evidence type="ECO:0008006" key="4">
    <source>
        <dbReference type="Google" id="ProtNLM"/>
    </source>
</evidence>
<dbReference type="Gene3D" id="3.40.50.300">
    <property type="entry name" value="P-loop containing nucleotide triphosphate hydrolases"/>
    <property type="match status" value="1"/>
</dbReference>
<proteinExistence type="predicted"/>
<name>A0ABP5F2T5_9MICO</name>
<organism evidence="2 3">
    <name type="scientific">Brevibacterium samyangense</name>
    <dbReference type="NCBI Taxonomy" id="366888"/>
    <lineage>
        <taxon>Bacteria</taxon>
        <taxon>Bacillati</taxon>
        <taxon>Actinomycetota</taxon>
        <taxon>Actinomycetes</taxon>
        <taxon>Micrococcales</taxon>
        <taxon>Brevibacteriaceae</taxon>
        <taxon>Brevibacterium</taxon>
    </lineage>
</organism>
<comment type="caution">
    <text evidence="2">The sequence shown here is derived from an EMBL/GenBank/DDBJ whole genome shotgun (WGS) entry which is preliminary data.</text>
</comment>